<protein>
    <submittedName>
        <fullName evidence="12">Protein STRUBBELIG-receptor family 5</fullName>
    </submittedName>
</protein>
<keyword evidence="3 10" id="KW-0812">Transmembrane</keyword>
<evidence type="ECO:0000313" key="13">
    <source>
        <dbReference type="Proteomes" id="UP000288805"/>
    </source>
</evidence>
<evidence type="ECO:0000256" key="7">
    <source>
        <dbReference type="ARBA" id="ARBA00023136"/>
    </source>
</evidence>
<evidence type="ECO:0000256" key="3">
    <source>
        <dbReference type="ARBA" id="ARBA00022692"/>
    </source>
</evidence>
<comment type="subcellular location">
    <subcellularLocation>
        <location evidence="1">Membrane</location>
    </subcellularLocation>
</comment>
<evidence type="ECO:0000259" key="11">
    <source>
        <dbReference type="Pfam" id="PF08263"/>
    </source>
</evidence>
<name>A0A438FIJ8_VITVI</name>
<evidence type="ECO:0000313" key="12">
    <source>
        <dbReference type="EMBL" id="RVW59782.1"/>
    </source>
</evidence>
<dbReference type="Pfam" id="PF08263">
    <property type="entry name" value="LRRNT_2"/>
    <property type="match status" value="1"/>
</dbReference>
<dbReference type="Gene3D" id="3.80.10.10">
    <property type="entry name" value="Ribonuclease Inhibitor"/>
    <property type="match status" value="2"/>
</dbReference>
<dbReference type="PANTHER" id="PTHR48007:SF13">
    <property type="entry name" value="PROTEIN STRUBBELIG-RECEPTOR FAMILY 4"/>
    <property type="match status" value="1"/>
</dbReference>
<dbReference type="InterPro" id="IPR011009">
    <property type="entry name" value="Kinase-like_dom_sf"/>
</dbReference>
<comment type="caution">
    <text evidence="12">The sequence shown here is derived from an EMBL/GenBank/DDBJ whole genome shotgun (WGS) entry which is preliminary data.</text>
</comment>
<keyword evidence="8 12" id="KW-0675">Receptor</keyword>
<keyword evidence="4" id="KW-0732">Signal</keyword>
<dbReference type="FunFam" id="3.80.10.10:FF:000062">
    <property type="entry name" value="protein STRUBBELIG-RECEPTOR FAMILY 3"/>
    <property type="match status" value="1"/>
</dbReference>
<dbReference type="SUPFAM" id="SSF52058">
    <property type="entry name" value="L domain-like"/>
    <property type="match status" value="1"/>
</dbReference>
<dbReference type="InterPro" id="IPR001611">
    <property type="entry name" value="Leu-rich_rpt"/>
</dbReference>
<feature type="domain" description="Leucine-rich repeat-containing N-terminal plant-type" evidence="11">
    <location>
        <begin position="31"/>
        <end position="67"/>
    </location>
</feature>
<sequence length="457" mass="48291">MLEAWQCILPVSLQILEKGVNGHEGTKSLVSALNVMYNSLNSPSQLTGWKSSGGDPCGESWKGIKCSGSSITEIKLSGLGLTGSMGYQLSSLTSVTNFDMSKNNLKGDIPYQLPPNVLHLNLGHNKLNGQLSDMFGQLPKLTLMDLSFNTLSDNLPQSFGSLSSLTTLHLQNNQFTGSINVLADLPLNDLSYGGVSGCGSRGGCRGNSCDNNATGKSGSGHSGNIGGCCNALEDRNIENNQFTGWIPNALNNIDNIEAGGNSWSSEQAPPPPPGASSKNTHASRSSSNSGKGGGKSGMSGLAIAGVVLGSLLVLVILLALFSRRSSPPPSHFLDEERLSNHRPFTPIVSQELSNDMHPTNYNDFKLSNSSNSMDVKALQKSPSIGLKRPPSLNDLANRLSVKRSTSIRATAYSLADLQSATRNFATASLLGEGSVGRVYKAKYADGKHRGLKLVNIL</sequence>
<organism evidence="12 13">
    <name type="scientific">Vitis vinifera</name>
    <name type="common">Grape</name>
    <dbReference type="NCBI Taxonomy" id="29760"/>
    <lineage>
        <taxon>Eukaryota</taxon>
        <taxon>Viridiplantae</taxon>
        <taxon>Streptophyta</taxon>
        <taxon>Embryophyta</taxon>
        <taxon>Tracheophyta</taxon>
        <taxon>Spermatophyta</taxon>
        <taxon>Magnoliopsida</taxon>
        <taxon>eudicotyledons</taxon>
        <taxon>Gunneridae</taxon>
        <taxon>Pentapetalae</taxon>
        <taxon>rosids</taxon>
        <taxon>Vitales</taxon>
        <taxon>Vitaceae</taxon>
        <taxon>Viteae</taxon>
        <taxon>Vitis</taxon>
    </lineage>
</organism>
<dbReference type="InterPro" id="IPR046959">
    <property type="entry name" value="PRK1-6/SRF4-like"/>
</dbReference>
<keyword evidence="6 10" id="KW-1133">Transmembrane helix</keyword>
<evidence type="ECO:0000256" key="4">
    <source>
        <dbReference type="ARBA" id="ARBA00022729"/>
    </source>
</evidence>
<evidence type="ECO:0000256" key="1">
    <source>
        <dbReference type="ARBA" id="ARBA00004370"/>
    </source>
</evidence>
<evidence type="ECO:0000256" key="2">
    <source>
        <dbReference type="ARBA" id="ARBA00022614"/>
    </source>
</evidence>
<evidence type="ECO:0000256" key="10">
    <source>
        <dbReference type="SAM" id="Phobius"/>
    </source>
</evidence>
<evidence type="ECO:0000256" key="9">
    <source>
        <dbReference type="SAM" id="MobiDB-lite"/>
    </source>
</evidence>
<dbReference type="Pfam" id="PF13855">
    <property type="entry name" value="LRR_8"/>
    <property type="match status" value="1"/>
</dbReference>
<dbReference type="SUPFAM" id="SSF56112">
    <property type="entry name" value="Protein kinase-like (PK-like)"/>
    <property type="match status" value="1"/>
</dbReference>
<reference evidence="12 13" key="1">
    <citation type="journal article" date="2018" name="PLoS Genet.">
        <title>Population sequencing reveals clonal diversity and ancestral inbreeding in the grapevine cultivar Chardonnay.</title>
        <authorList>
            <person name="Roach M.J."/>
            <person name="Johnson D.L."/>
            <person name="Bohlmann J."/>
            <person name="van Vuuren H.J."/>
            <person name="Jones S.J."/>
            <person name="Pretorius I.S."/>
            <person name="Schmidt S.A."/>
            <person name="Borneman A.R."/>
        </authorList>
    </citation>
    <scope>NUCLEOTIDE SEQUENCE [LARGE SCALE GENOMIC DNA]</scope>
    <source>
        <strain evidence="13">cv. Chardonnay</strain>
        <tissue evidence="12">Leaf</tissue>
    </source>
</reference>
<accession>A0A438FIJ8</accession>
<dbReference type="Proteomes" id="UP000288805">
    <property type="component" value="Unassembled WGS sequence"/>
</dbReference>
<dbReference type="GO" id="GO:0016020">
    <property type="term" value="C:membrane"/>
    <property type="evidence" value="ECO:0007669"/>
    <property type="project" value="UniProtKB-SubCell"/>
</dbReference>
<proteinExistence type="predicted"/>
<dbReference type="EMBL" id="QGNW01000878">
    <property type="protein sequence ID" value="RVW59782.1"/>
    <property type="molecule type" value="Genomic_DNA"/>
</dbReference>
<keyword evidence="7 10" id="KW-0472">Membrane</keyword>
<dbReference type="PANTHER" id="PTHR48007">
    <property type="entry name" value="LEUCINE-RICH REPEAT RECEPTOR-LIKE PROTEIN KINASE PXC1"/>
    <property type="match status" value="1"/>
</dbReference>
<keyword evidence="2" id="KW-0433">Leucine-rich repeat</keyword>
<dbReference type="InterPro" id="IPR013210">
    <property type="entry name" value="LRR_N_plant-typ"/>
</dbReference>
<gene>
    <name evidence="12" type="primary">SRF5_2</name>
    <name evidence="12" type="ORF">CK203_096359</name>
</gene>
<dbReference type="Gene3D" id="3.30.200.20">
    <property type="entry name" value="Phosphorylase Kinase, domain 1"/>
    <property type="match status" value="1"/>
</dbReference>
<dbReference type="PROSITE" id="PS51450">
    <property type="entry name" value="LRR"/>
    <property type="match status" value="1"/>
</dbReference>
<feature type="region of interest" description="Disordered" evidence="9">
    <location>
        <begin position="257"/>
        <end position="296"/>
    </location>
</feature>
<evidence type="ECO:0000256" key="5">
    <source>
        <dbReference type="ARBA" id="ARBA00022737"/>
    </source>
</evidence>
<feature type="transmembrane region" description="Helical" evidence="10">
    <location>
        <begin position="298"/>
        <end position="321"/>
    </location>
</feature>
<evidence type="ECO:0000256" key="6">
    <source>
        <dbReference type="ARBA" id="ARBA00022989"/>
    </source>
</evidence>
<keyword evidence="5" id="KW-0677">Repeat</keyword>
<evidence type="ECO:0000256" key="8">
    <source>
        <dbReference type="ARBA" id="ARBA00023170"/>
    </source>
</evidence>
<dbReference type="InterPro" id="IPR032675">
    <property type="entry name" value="LRR_dom_sf"/>
</dbReference>
<dbReference type="AlphaFoldDB" id="A0A438FIJ8"/>